<dbReference type="PANTHER" id="PTHR44167:SF24">
    <property type="entry name" value="SERINE_THREONINE-PROTEIN KINASE CHK2"/>
    <property type="match status" value="1"/>
</dbReference>
<keyword evidence="3" id="KW-1185">Reference proteome</keyword>
<feature type="non-terminal residue" evidence="2">
    <location>
        <position position="326"/>
    </location>
</feature>
<feature type="domain" description="Protein kinase" evidence="1">
    <location>
        <begin position="1"/>
        <end position="323"/>
    </location>
</feature>
<dbReference type="GO" id="GO:0030246">
    <property type="term" value="F:carbohydrate binding"/>
    <property type="evidence" value="ECO:0007669"/>
    <property type="project" value="UniProtKB-KW"/>
</dbReference>
<keyword evidence="2" id="KW-0675">Receptor</keyword>
<accession>A0A5Q4BSU0</accession>
<dbReference type="PROSITE" id="PS50011">
    <property type="entry name" value="PROTEIN_KINASE_DOM"/>
    <property type="match status" value="1"/>
</dbReference>
<dbReference type="OrthoDB" id="10252171at2759"/>
<name>A0A5Q4BSU0_9PEZI</name>
<protein>
    <submittedName>
        <fullName evidence="2">L-type lectin-domain containing receptor kinase S.1</fullName>
    </submittedName>
</protein>
<dbReference type="PANTHER" id="PTHR44167">
    <property type="entry name" value="OVARIAN-SPECIFIC SERINE/THREONINE-PROTEIN KINASE LOK-RELATED"/>
    <property type="match status" value="1"/>
</dbReference>
<dbReference type="InterPro" id="IPR000719">
    <property type="entry name" value="Prot_kinase_dom"/>
</dbReference>
<dbReference type="SMART" id="SM00220">
    <property type="entry name" value="S_TKc"/>
    <property type="match status" value="1"/>
</dbReference>
<gene>
    <name evidence="2" type="primary">LECRKS1</name>
    <name evidence="2" type="ORF">CSHISOI_05362</name>
</gene>
<dbReference type="GO" id="GO:0004674">
    <property type="term" value="F:protein serine/threonine kinase activity"/>
    <property type="evidence" value="ECO:0007669"/>
    <property type="project" value="TreeGrafter"/>
</dbReference>
<dbReference type="InterPro" id="IPR011009">
    <property type="entry name" value="Kinase-like_dom_sf"/>
</dbReference>
<dbReference type="AlphaFoldDB" id="A0A5Q4BSU0"/>
<dbReference type="Pfam" id="PF00069">
    <property type="entry name" value="Pkinase"/>
    <property type="match status" value="1"/>
</dbReference>
<dbReference type="GO" id="GO:0044773">
    <property type="term" value="P:mitotic DNA damage checkpoint signaling"/>
    <property type="evidence" value="ECO:0007669"/>
    <property type="project" value="TreeGrafter"/>
</dbReference>
<comment type="caution">
    <text evidence="2">The sequence shown here is derived from an EMBL/GenBank/DDBJ whole genome shotgun (WGS) entry which is preliminary data.</text>
</comment>
<keyword evidence="2" id="KW-0418">Kinase</keyword>
<dbReference type="Proteomes" id="UP000326340">
    <property type="component" value="Unassembled WGS sequence"/>
</dbReference>
<dbReference type="SUPFAM" id="SSF56112">
    <property type="entry name" value="Protein kinase-like (PK-like)"/>
    <property type="match status" value="1"/>
</dbReference>
<keyword evidence="2" id="KW-0430">Lectin</keyword>
<dbReference type="GO" id="GO:0005524">
    <property type="term" value="F:ATP binding"/>
    <property type="evidence" value="ECO:0007669"/>
    <property type="project" value="InterPro"/>
</dbReference>
<dbReference type="Gene3D" id="1.10.510.10">
    <property type="entry name" value="Transferase(Phosphotransferase) domain 1"/>
    <property type="match status" value="1"/>
</dbReference>
<proteinExistence type="predicted"/>
<sequence>MASTSIVGMSGRQYVRGQLLHRDQRGRDTIFKATRGGDSAPVVFNHVSDSIYKLSQRLGTEFADCHWLRMPIDYNDDEYIVVYPYFKDTMLNLVRADPDFPEGALKKALRHVGEGLREFHAKGWLHLVPLVDVKPDNIFIDWTTSADGKKTITSAALGDFGISFKPEGNTPLRTAHPVGNFMWRSPEGQTGTGVTKASDVFSFGLLCIYALGGADFLLMENEQELAQLAAQGVRPEQAILTRHLTYFGPATQGLLRQVDKSWRDVLAGMSADAVAAVQEQPGLSFKVWGAVLGPAAVDMLSQMTNPDPTVRPSMNEVMSHLWWQEL</sequence>
<dbReference type="GO" id="GO:0005634">
    <property type="term" value="C:nucleus"/>
    <property type="evidence" value="ECO:0007669"/>
    <property type="project" value="TreeGrafter"/>
</dbReference>
<dbReference type="EMBL" id="PUHP01000427">
    <property type="protein sequence ID" value="TQN70115.1"/>
    <property type="molecule type" value="Genomic_DNA"/>
</dbReference>
<evidence type="ECO:0000313" key="3">
    <source>
        <dbReference type="Proteomes" id="UP000326340"/>
    </source>
</evidence>
<evidence type="ECO:0000313" key="2">
    <source>
        <dbReference type="EMBL" id="TQN70115.1"/>
    </source>
</evidence>
<keyword evidence="2" id="KW-0808">Transferase</keyword>
<reference evidence="2 3" key="1">
    <citation type="journal article" date="2019" name="Sci. Rep.">
        <title>Colletotrichum shisoi sp. nov., an anthracnose pathogen of Perilla frutescens in Japan: molecular phylogenetic, morphological and genomic evidence.</title>
        <authorList>
            <person name="Gan P."/>
            <person name="Tsushima A."/>
            <person name="Hiroyama R."/>
            <person name="Narusaka M."/>
            <person name="Takano Y."/>
            <person name="Narusaka Y."/>
            <person name="Kawaradani M."/>
            <person name="Damm U."/>
            <person name="Shirasu K."/>
        </authorList>
    </citation>
    <scope>NUCLEOTIDE SEQUENCE [LARGE SCALE GENOMIC DNA]</scope>
    <source>
        <strain evidence="2 3">PG-2018a</strain>
    </source>
</reference>
<organism evidence="2 3">
    <name type="scientific">Colletotrichum shisoi</name>
    <dbReference type="NCBI Taxonomy" id="2078593"/>
    <lineage>
        <taxon>Eukaryota</taxon>
        <taxon>Fungi</taxon>
        <taxon>Dikarya</taxon>
        <taxon>Ascomycota</taxon>
        <taxon>Pezizomycotina</taxon>
        <taxon>Sordariomycetes</taxon>
        <taxon>Hypocreomycetidae</taxon>
        <taxon>Glomerellales</taxon>
        <taxon>Glomerellaceae</taxon>
        <taxon>Colletotrichum</taxon>
        <taxon>Colletotrichum destructivum species complex</taxon>
    </lineage>
</organism>
<evidence type="ECO:0000259" key="1">
    <source>
        <dbReference type="PROSITE" id="PS50011"/>
    </source>
</evidence>